<sequence>MNTASKRLQLDELGGDTGPPGKKLLVIDDDAELCELVSEYLETEGFEIDTEGSGDHGADRALESDYDLIILDVMLPGINGFEALRRIRAQSNVPVLMLTARGDDVDRIVGLEIGADDYLPKPFNPRELVARIHAILRRSSAHANAGAAVLNEKVAIGDIQLDTGSRTVTRDNNPIHLTAMEFDVLEVLLRNAGRVVERENLVEQVLDRKYSPYDRSIDVHVSNLRKKLGHEVDGMERIKSVRQVGYLYALPSTDVDTVD</sequence>
<dbReference type="InterPro" id="IPR001789">
    <property type="entry name" value="Sig_transdc_resp-reg_receiver"/>
</dbReference>
<dbReference type="CDD" id="cd00383">
    <property type="entry name" value="trans_reg_C"/>
    <property type="match status" value="1"/>
</dbReference>
<accession>A0A381PJM3</accession>
<dbReference type="InterPro" id="IPR011006">
    <property type="entry name" value="CheY-like_superfamily"/>
</dbReference>
<name>A0A381PJM3_9ZZZZ</name>
<keyword evidence="2" id="KW-0963">Cytoplasm</keyword>
<dbReference type="PROSITE" id="PS50110">
    <property type="entry name" value="RESPONSE_REGULATORY"/>
    <property type="match status" value="1"/>
</dbReference>
<evidence type="ECO:0000256" key="8">
    <source>
        <dbReference type="SAM" id="MobiDB-lite"/>
    </source>
</evidence>
<dbReference type="GO" id="GO:0032993">
    <property type="term" value="C:protein-DNA complex"/>
    <property type="evidence" value="ECO:0007669"/>
    <property type="project" value="TreeGrafter"/>
</dbReference>
<reference evidence="11" key="1">
    <citation type="submission" date="2018-05" db="EMBL/GenBank/DDBJ databases">
        <authorList>
            <person name="Lanie J.A."/>
            <person name="Ng W.-L."/>
            <person name="Kazmierczak K.M."/>
            <person name="Andrzejewski T.M."/>
            <person name="Davidsen T.M."/>
            <person name="Wayne K.J."/>
            <person name="Tettelin H."/>
            <person name="Glass J.I."/>
            <person name="Rusch D."/>
            <person name="Podicherti R."/>
            <person name="Tsui H.-C.T."/>
            <person name="Winkler M.E."/>
        </authorList>
    </citation>
    <scope>NUCLEOTIDE SEQUENCE</scope>
</reference>
<proteinExistence type="predicted"/>
<dbReference type="FunFam" id="3.40.50.2300:FF:000001">
    <property type="entry name" value="DNA-binding response regulator PhoB"/>
    <property type="match status" value="1"/>
</dbReference>
<evidence type="ECO:0000256" key="3">
    <source>
        <dbReference type="ARBA" id="ARBA00022553"/>
    </source>
</evidence>
<dbReference type="GO" id="GO:0006355">
    <property type="term" value="P:regulation of DNA-templated transcription"/>
    <property type="evidence" value="ECO:0007669"/>
    <property type="project" value="InterPro"/>
</dbReference>
<dbReference type="EMBL" id="UINC01000982">
    <property type="protein sequence ID" value="SUZ66347.1"/>
    <property type="molecule type" value="Genomic_DNA"/>
</dbReference>
<gene>
    <name evidence="11" type="ORF">METZ01_LOCUS19201</name>
</gene>
<evidence type="ECO:0000256" key="2">
    <source>
        <dbReference type="ARBA" id="ARBA00022490"/>
    </source>
</evidence>
<keyword evidence="7" id="KW-0804">Transcription</keyword>
<evidence type="ECO:0000256" key="6">
    <source>
        <dbReference type="ARBA" id="ARBA00023125"/>
    </source>
</evidence>
<evidence type="ECO:0000259" key="9">
    <source>
        <dbReference type="PROSITE" id="PS50110"/>
    </source>
</evidence>
<evidence type="ECO:0000256" key="4">
    <source>
        <dbReference type="ARBA" id="ARBA00023012"/>
    </source>
</evidence>
<protein>
    <recommendedName>
        <fullName evidence="12">DNA-binding response regulator</fullName>
    </recommendedName>
</protein>
<dbReference type="CDD" id="cd17623">
    <property type="entry name" value="REC_OmpR_CpxR"/>
    <property type="match status" value="1"/>
</dbReference>
<feature type="domain" description="Response regulatory" evidence="9">
    <location>
        <begin position="23"/>
        <end position="136"/>
    </location>
</feature>
<evidence type="ECO:0000313" key="11">
    <source>
        <dbReference type="EMBL" id="SUZ66347.1"/>
    </source>
</evidence>
<keyword evidence="6" id="KW-0238">DNA-binding</keyword>
<evidence type="ECO:0000256" key="7">
    <source>
        <dbReference type="ARBA" id="ARBA00023163"/>
    </source>
</evidence>
<dbReference type="Pfam" id="PF00072">
    <property type="entry name" value="Response_reg"/>
    <property type="match status" value="1"/>
</dbReference>
<keyword evidence="4" id="KW-0902">Two-component regulatory system</keyword>
<feature type="domain" description="OmpR/PhoB-type" evidence="10">
    <location>
        <begin position="151"/>
        <end position="250"/>
    </location>
</feature>
<evidence type="ECO:0000256" key="5">
    <source>
        <dbReference type="ARBA" id="ARBA00023015"/>
    </source>
</evidence>
<organism evidence="11">
    <name type="scientific">marine metagenome</name>
    <dbReference type="NCBI Taxonomy" id="408172"/>
    <lineage>
        <taxon>unclassified sequences</taxon>
        <taxon>metagenomes</taxon>
        <taxon>ecological metagenomes</taxon>
    </lineage>
</organism>
<dbReference type="PANTHER" id="PTHR48111:SF39">
    <property type="entry name" value="TRANSCRIPTIONAL REGULATORY PROTEIN CPXR"/>
    <property type="match status" value="1"/>
</dbReference>
<dbReference type="InterPro" id="IPR036388">
    <property type="entry name" value="WH-like_DNA-bd_sf"/>
</dbReference>
<feature type="region of interest" description="Disordered" evidence="8">
    <location>
        <begin position="1"/>
        <end position="21"/>
    </location>
</feature>
<dbReference type="GO" id="GO:0005829">
    <property type="term" value="C:cytosol"/>
    <property type="evidence" value="ECO:0007669"/>
    <property type="project" value="TreeGrafter"/>
</dbReference>
<dbReference type="InterPro" id="IPR058124">
    <property type="entry name" value="CpxR-like_REC"/>
</dbReference>
<evidence type="ECO:0008006" key="12">
    <source>
        <dbReference type="Google" id="ProtNLM"/>
    </source>
</evidence>
<evidence type="ECO:0000259" key="10">
    <source>
        <dbReference type="PROSITE" id="PS51755"/>
    </source>
</evidence>
<comment type="subcellular location">
    <subcellularLocation>
        <location evidence="1">Cytoplasm</location>
    </subcellularLocation>
</comment>
<evidence type="ECO:0000256" key="1">
    <source>
        <dbReference type="ARBA" id="ARBA00004496"/>
    </source>
</evidence>
<dbReference type="Gene3D" id="6.10.250.690">
    <property type="match status" value="1"/>
</dbReference>
<dbReference type="SMART" id="SM00448">
    <property type="entry name" value="REC"/>
    <property type="match status" value="1"/>
</dbReference>
<dbReference type="Pfam" id="PF00486">
    <property type="entry name" value="Trans_reg_C"/>
    <property type="match status" value="1"/>
</dbReference>
<dbReference type="InterPro" id="IPR001867">
    <property type="entry name" value="OmpR/PhoB-type_DNA-bd"/>
</dbReference>
<dbReference type="SUPFAM" id="SSF46894">
    <property type="entry name" value="C-terminal effector domain of the bipartite response regulators"/>
    <property type="match status" value="1"/>
</dbReference>
<dbReference type="PROSITE" id="PS51755">
    <property type="entry name" value="OMPR_PHOB"/>
    <property type="match status" value="1"/>
</dbReference>
<dbReference type="SMART" id="SM00862">
    <property type="entry name" value="Trans_reg_C"/>
    <property type="match status" value="1"/>
</dbReference>
<dbReference type="GO" id="GO:0000156">
    <property type="term" value="F:phosphorelay response regulator activity"/>
    <property type="evidence" value="ECO:0007669"/>
    <property type="project" value="TreeGrafter"/>
</dbReference>
<keyword evidence="3" id="KW-0597">Phosphoprotein</keyword>
<dbReference type="InterPro" id="IPR039420">
    <property type="entry name" value="WalR-like"/>
</dbReference>
<dbReference type="Gene3D" id="1.10.10.10">
    <property type="entry name" value="Winged helix-like DNA-binding domain superfamily/Winged helix DNA-binding domain"/>
    <property type="match status" value="1"/>
</dbReference>
<dbReference type="GO" id="GO:0000976">
    <property type="term" value="F:transcription cis-regulatory region binding"/>
    <property type="evidence" value="ECO:0007669"/>
    <property type="project" value="TreeGrafter"/>
</dbReference>
<dbReference type="PANTHER" id="PTHR48111">
    <property type="entry name" value="REGULATOR OF RPOS"/>
    <property type="match status" value="1"/>
</dbReference>
<dbReference type="AlphaFoldDB" id="A0A381PJM3"/>
<dbReference type="SUPFAM" id="SSF52172">
    <property type="entry name" value="CheY-like"/>
    <property type="match status" value="1"/>
</dbReference>
<dbReference type="Gene3D" id="3.40.50.2300">
    <property type="match status" value="1"/>
</dbReference>
<dbReference type="InterPro" id="IPR016032">
    <property type="entry name" value="Sig_transdc_resp-reg_C-effctor"/>
</dbReference>
<keyword evidence="5" id="KW-0805">Transcription regulation</keyword>